<evidence type="ECO:0000313" key="1">
    <source>
        <dbReference type="EMBL" id="RZU28938.1"/>
    </source>
</evidence>
<dbReference type="AlphaFoldDB" id="A0A4Q7XXX2"/>
<name>A0A4Q7XXX2_9BACT</name>
<evidence type="ECO:0000313" key="2">
    <source>
        <dbReference type="Proteomes" id="UP000292958"/>
    </source>
</evidence>
<gene>
    <name evidence="1" type="ORF">BDD14_6523</name>
</gene>
<proteinExistence type="predicted"/>
<accession>A0A4Q7XXX2</accession>
<keyword evidence="2" id="KW-1185">Reference proteome</keyword>
<sequence>MTSKRFLVSSYRGTVAATTNLFDQWLETYQPIINTFPQANGAFDGKLFETWGTEVEEVRNKPENLVWSLIEGDEETYITPGFWRVNRLGYFICAVPWTEPRPEDIVIGEAA</sequence>
<dbReference type="Proteomes" id="UP000292958">
    <property type="component" value="Unassembled WGS sequence"/>
</dbReference>
<protein>
    <submittedName>
        <fullName evidence="1">Uncharacterized protein</fullName>
    </submittedName>
</protein>
<organism evidence="1 2">
    <name type="scientific">Edaphobacter modestus</name>
    <dbReference type="NCBI Taxonomy" id="388466"/>
    <lineage>
        <taxon>Bacteria</taxon>
        <taxon>Pseudomonadati</taxon>
        <taxon>Acidobacteriota</taxon>
        <taxon>Terriglobia</taxon>
        <taxon>Terriglobales</taxon>
        <taxon>Acidobacteriaceae</taxon>
        <taxon>Edaphobacter</taxon>
    </lineage>
</organism>
<reference evidence="1 2" key="1">
    <citation type="submission" date="2019-02" db="EMBL/GenBank/DDBJ databases">
        <title>Genomic Encyclopedia of Archaeal and Bacterial Type Strains, Phase II (KMG-II): from individual species to whole genera.</title>
        <authorList>
            <person name="Goeker M."/>
        </authorList>
    </citation>
    <scope>NUCLEOTIDE SEQUENCE [LARGE SCALE GENOMIC DNA]</scope>
    <source>
        <strain evidence="1 2">DSM 18101</strain>
    </source>
</reference>
<comment type="caution">
    <text evidence="1">The sequence shown here is derived from an EMBL/GenBank/DDBJ whole genome shotgun (WGS) entry which is preliminary data.</text>
</comment>
<dbReference type="EMBL" id="SHKW01000008">
    <property type="protein sequence ID" value="RZU28938.1"/>
    <property type="molecule type" value="Genomic_DNA"/>
</dbReference>
<dbReference type="RefSeq" id="WP_242618409.1">
    <property type="nucleotide sequence ID" value="NZ_SHKW01000008.1"/>
</dbReference>